<evidence type="ECO:0000256" key="1">
    <source>
        <dbReference type="SAM" id="MobiDB-lite"/>
    </source>
</evidence>
<dbReference type="EMBL" id="VIEB01000792">
    <property type="protein sequence ID" value="TQD80827.1"/>
    <property type="molecule type" value="Genomic_DNA"/>
</dbReference>
<organism evidence="2 3">
    <name type="scientific">Malus baccata</name>
    <name type="common">Siberian crab apple</name>
    <name type="synonym">Pyrus baccata</name>
    <dbReference type="NCBI Taxonomy" id="106549"/>
    <lineage>
        <taxon>Eukaryota</taxon>
        <taxon>Viridiplantae</taxon>
        <taxon>Streptophyta</taxon>
        <taxon>Embryophyta</taxon>
        <taxon>Tracheophyta</taxon>
        <taxon>Spermatophyta</taxon>
        <taxon>Magnoliopsida</taxon>
        <taxon>eudicotyledons</taxon>
        <taxon>Gunneridae</taxon>
        <taxon>Pentapetalae</taxon>
        <taxon>rosids</taxon>
        <taxon>fabids</taxon>
        <taxon>Rosales</taxon>
        <taxon>Rosaceae</taxon>
        <taxon>Amygdaloideae</taxon>
        <taxon>Maleae</taxon>
        <taxon>Malus</taxon>
    </lineage>
</organism>
<protein>
    <submittedName>
        <fullName evidence="2">Uncharacterized protein</fullName>
    </submittedName>
</protein>
<comment type="caution">
    <text evidence="2">The sequence shown here is derived from an EMBL/GenBank/DDBJ whole genome shotgun (WGS) entry which is preliminary data.</text>
</comment>
<name>A0A540L2W2_MALBA</name>
<gene>
    <name evidence="2" type="ORF">C1H46_033579</name>
</gene>
<feature type="compositionally biased region" description="Polar residues" evidence="1">
    <location>
        <begin position="70"/>
        <end position="94"/>
    </location>
</feature>
<keyword evidence="3" id="KW-1185">Reference proteome</keyword>
<evidence type="ECO:0000313" key="2">
    <source>
        <dbReference type="EMBL" id="TQD80827.1"/>
    </source>
</evidence>
<evidence type="ECO:0000313" key="3">
    <source>
        <dbReference type="Proteomes" id="UP000315295"/>
    </source>
</evidence>
<accession>A0A540L2W2</accession>
<dbReference type="Proteomes" id="UP000315295">
    <property type="component" value="Unassembled WGS sequence"/>
</dbReference>
<reference evidence="2 3" key="1">
    <citation type="journal article" date="2019" name="G3 (Bethesda)">
        <title>Sequencing of a Wild Apple (Malus baccata) Genome Unravels the Differences Between Cultivated and Wild Apple Species Regarding Disease Resistance and Cold Tolerance.</title>
        <authorList>
            <person name="Chen X."/>
        </authorList>
    </citation>
    <scope>NUCLEOTIDE SEQUENCE [LARGE SCALE GENOMIC DNA]</scope>
    <source>
        <strain evidence="3">cv. Shandingzi</strain>
        <tissue evidence="2">Leaves</tissue>
    </source>
</reference>
<proteinExistence type="predicted"/>
<feature type="region of interest" description="Disordered" evidence="1">
    <location>
        <begin position="66"/>
        <end position="94"/>
    </location>
</feature>
<sequence>MEYVSVPQPFSGTAVATVPHRLYGGLELAASSNQTPQDETYVPAWEGTISAMNHDQLIPVNRAKAYRKASTPQRSCQGQTHPQTSPNSFDNLRNNELEPYLPQHIGETSGGLERHHLLHQQHQHAQTHGLEQHPLLHHLQQYAPTETTMGRIPNPY</sequence>
<dbReference type="AlphaFoldDB" id="A0A540L2W2"/>